<dbReference type="PANTHER" id="PTHR13282:SF6">
    <property type="entry name" value="PROTEIN FAM32A"/>
    <property type="match status" value="1"/>
</dbReference>
<evidence type="ECO:0000256" key="1">
    <source>
        <dbReference type="SAM" id="MobiDB-lite"/>
    </source>
</evidence>
<dbReference type="GeneID" id="25911380"/>
<feature type="region of interest" description="Disordered" evidence="1">
    <location>
        <begin position="29"/>
        <end position="69"/>
    </location>
</feature>
<feature type="compositionally biased region" description="Basic and acidic residues" evidence="1">
    <location>
        <begin position="56"/>
        <end position="69"/>
    </location>
</feature>
<evidence type="ECO:0000313" key="3">
    <source>
        <dbReference type="Proteomes" id="UP000054560"/>
    </source>
</evidence>
<accession>A0A0L0FIR3</accession>
<dbReference type="Proteomes" id="UP000054560">
    <property type="component" value="Unassembled WGS sequence"/>
</dbReference>
<evidence type="ECO:0000313" key="2">
    <source>
        <dbReference type="EMBL" id="KNC76635.1"/>
    </source>
</evidence>
<dbReference type="GO" id="GO:0005730">
    <property type="term" value="C:nucleolus"/>
    <property type="evidence" value="ECO:0007669"/>
    <property type="project" value="TreeGrafter"/>
</dbReference>
<dbReference type="PANTHER" id="PTHR13282">
    <property type="entry name" value="PROTEIN FAM32A"/>
    <property type="match status" value="1"/>
</dbReference>
<dbReference type="eggNOG" id="KOG3410">
    <property type="taxonomic scope" value="Eukaryota"/>
</dbReference>
<reference evidence="2 3" key="1">
    <citation type="submission" date="2011-02" db="EMBL/GenBank/DDBJ databases">
        <title>The Genome Sequence of Sphaeroforma arctica JP610.</title>
        <authorList>
            <consortium name="The Broad Institute Genome Sequencing Platform"/>
            <person name="Russ C."/>
            <person name="Cuomo C."/>
            <person name="Young S.K."/>
            <person name="Zeng Q."/>
            <person name="Gargeya S."/>
            <person name="Alvarado L."/>
            <person name="Berlin A."/>
            <person name="Chapman S.B."/>
            <person name="Chen Z."/>
            <person name="Freedman E."/>
            <person name="Gellesch M."/>
            <person name="Goldberg J."/>
            <person name="Griggs A."/>
            <person name="Gujja S."/>
            <person name="Heilman E."/>
            <person name="Heiman D."/>
            <person name="Howarth C."/>
            <person name="Mehta T."/>
            <person name="Neiman D."/>
            <person name="Pearson M."/>
            <person name="Roberts A."/>
            <person name="Saif S."/>
            <person name="Shea T."/>
            <person name="Shenoy N."/>
            <person name="Sisk P."/>
            <person name="Stolte C."/>
            <person name="Sykes S."/>
            <person name="White J."/>
            <person name="Yandava C."/>
            <person name="Burger G."/>
            <person name="Gray M.W."/>
            <person name="Holland P.W.H."/>
            <person name="King N."/>
            <person name="Lang F.B.F."/>
            <person name="Roger A.J."/>
            <person name="Ruiz-Trillo I."/>
            <person name="Haas B."/>
            <person name="Nusbaum C."/>
            <person name="Birren B."/>
        </authorList>
    </citation>
    <scope>NUCLEOTIDE SEQUENCE [LARGE SCALE GENOMIC DNA]</scope>
    <source>
        <strain evidence="2 3">JP610</strain>
    </source>
</reference>
<dbReference type="AlphaFoldDB" id="A0A0L0FIR3"/>
<keyword evidence="3" id="KW-1185">Reference proteome</keyword>
<evidence type="ECO:0008006" key="4">
    <source>
        <dbReference type="Google" id="ProtNLM"/>
    </source>
</evidence>
<sequence length="117" mass="13738">MGVRLQSLFLQHTHYYTIVVCIKLGTSRKIKKDKKGTKKSQSASEESAKTFAQPEEITKVDRRTESQKKFDAIKRQREIDRIKKKALKSHKEKVEDLNQYLDTISEHYDVPKVSWTK</sequence>
<dbReference type="STRING" id="667725.A0A0L0FIR3"/>
<gene>
    <name evidence="2" type="ORF">SARC_10876</name>
</gene>
<proteinExistence type="predicted"/>
<protein>
    <recommendedName>
        <fullName evidence="4">Protein FAM32A</fullName>
    </recommendedName>
</protein>
<dbReference type="OrthoDB" id="205403at2759"/>
<dbReference type="RefSeq" id="XP_014150537.1">
    <property type="nucleotide sequence ID" value="XM_014295062.1"/>
</dbReference>
<organism evidence="2 3">
    <name type="scientific">Sphaeroforma arctica JP610</name>
    <dbReference type="NCBI Taxonomy" id="667725"/>
    <lineage>
        <taxon>Eukaryota</taxon>
        <taxon>Ichthyosporea</taxon>
        <taxon>Ichthyophonida</taxon>
        <taxon>Sphaeroforma</taxon>
    </lineage>
</organism>
<feature type="compositionally biased region" description="Basic residues" evidence="1">
    <location>
        <begin position="29"/>
        <end position="38"/>
    </location>
</feature>
<name>A0A0L0FIR3_9EUKA</name>
<dbReference type="InterPro" id="IPR013865">
    <property type="entry name" value="FAM32A"/>
</dbReference>
<dbReference type="EMBL" id="KQ243019">
    <property type="protein sequence ID" value="KNC76635.1"/>
    <property type="molecule type" value="Genomic_DNA"/>
</dbReference>